<dbReference type="EMBL" id="QBMP01000216">
    <property type="protein sequence ID" value="PZO49304.1"/>
    <property type="molecule type" value="Genomic_DNA"/>
</dbReference>
<organism evidence="1 2">
    <name type="scientific">Phormidesmis priestleyi</name>
    <dbReference type="NCBI Taxonomy" id="268141"/>
    <lineage>
        <taxon>Bacteria</taxon>
        <taxon>Bacillati</taxon>
        <taxon>Cyanobacteriota</taxon>
        <taxon>Cyanophyceae</taxon>
        <taxon>Leptolyngbyales</taxon>
        <taxon>Leptolyngbyaceae</taxon>
        <taxon>Phormidesmis</taxon>
    </lineage>
</organism>
<evidence type="ECO:0000313" key="1">
    <source>
        <dbReference type="EMBL" id="PZO49304.1"/>
    </source>
</evidence>
<evidence type="ECO:0000313" key="2">
    <source>
        <dbReference type="Proteomes" id="UP000249794"/>
    </source>
</evidence>
<dbReference type="AlphaFoldDB" id="A0A2W4WW15"/>
<proteinExistence type="predicted"/>
<gene>
    <name evidence="1" type="ORF">DCF15_17080</name>
</gene>
<protein>
    <submittedName>
        <fullName evidence="1">Uncharacterized protein</fullName>
    </submittedName>
</protein>
<accession>A0A2W4WW15</accession>
<sequence>MEGMQACRKKISIPFQLVAFLATQENVKLKEIKSYKTYLYSQRVQPSRMIYKHNRLNNTVLNNLSVAIPNRFTLKIKVNQDLYQSISD</sequence>
<comment type="caution">
    <text evidence="1">The sequence shown here is derived from an EMBL/GenBank/DDBJ whole genome shotgun (WGS) entry which is preliminary data.</text>
</comment>
<dbReference type="Proteomes" id="UP000249794">
    <property type="component" value="Unassembled WGS sequence"/>
</dbReference>
<reference evidence="1 2" key="2">
    <citation type="submission" date="2018-06" db="EMBL/GenBank/DDBJ databases">
        <title>Metagenomic assembly of (sub)arctic Cyanobacteria and their associated microbiome from non-axenic cultures.</title>
        <authorList>
            <person name="Baurain D."/>
        </authorList>
    </citation>
    <scope>NUCLEOTIDE SEQUENCE [LARGE SCALE GENOMIC DNA]</scope>
    <source>
        <strain evidence="1">ULC027bin1</strain>
    </source>
</reference>
<name>A0A2W4WW15_9CYAN</name>
<reference evidence="2" key="1">
    <citation type="submission" date="2018-04" db="EMBL/GenBank/DDBJ databases">
        <authorList>
            <person name="Cornet L."/>
        </authorList>
    </citation>
    <scope>NUCLEOTIDE SEQUENCE [LARGE SCALE GENOMIC DNA]</scope>
</reference>